<comment type="cofactor">
    <cofactor evidence="11">
        <name>Mg(2+)</name>
        <dbReference type="ChEBI" id="CHEBI:18420"/>
    </cofactor>
</comment>
<sequence length="355" mass="39600">MNRRDSMNRKDAHVHNAEMQYQTAPTDFESVRFVHPSLSHQEFNNIDLSTTLFKQQFDRPFYINAMTGGSEWTKKINGMFAEVARECHLPMASGSVSAALKDPSVADSFTIIRDLNPNGFLMANVGADKTLEDAKRAVDLLDADALQIHLNTAQEIVMPEGDRDFRKLEDNIVAIVENVDRPVMVKEVGFGMSYQTMHHLQSLGVNTIDVSGTGGTNFAKIENARREHQEFAYMADWGQSTVISLLEAQPLMSQTTIVASGGIKDPMQMMKALALGASAVGMSGQFLHSVLGEGVDATIEMVKSYDEQLRLLMMVLDCQDLNELRNTDLMITGKPAEWSRLRRINIEYFASRSQN</sequence>
<evidence type="ECO:0000256" key="3">
    <source>
        <dbReference type="ARBA" id="ARBA00022630"/>
    </source>
</evidence>
<dbReference type="CDD" id="cd02811">
    <property type="entry name" value="IDI-2_FMN"/>
    <property type="match status" value="1"/>
</dbReference>
<comment type="function">
    <text evidence="11">Involved in the biosynthesis of isoprenoids. Catalyzes the 1,3-allylic rearrangement of the homoallylic substrate isopentenyl (IPP) to its allylic isomer, dimethylallyl diphosphate (DMAPP).</text>
</comment>
<protein>
    <recommendedName>
        <fullName evidence="11">Isopentenyl-diphosphate delta-isomerase</fullName>
        <shortName evidence="11">IPP isomerase</shortName>
        <ecNumber evidence="11">5.3.3.2</ecNumber>
    </recommendedName>
    <alternativeName>
        <fullName evidence="11">Isopentenyl diphosphate:dimethylallyl diphosphate isomerase</fullName>
    </alternativeName>
    <alternativeName>
        <fullName evidence="11">Isopentenyl pyrophosphate isomerase</fullName>
    </alternativeName>
    <alternativeName>
        <fullName evidence="11">Type 2 isopentenyl diphosphate isomerase</fullName>
        <shortName evidence="11">IDI-2</shortName>
    </alternativeName>
</protein>
<keyword evidence="7 11" id="KW-0521">NADP</keyword>
<dbReference type="PANTHER" id="PTHR43665">
    <property type="entry name" value="ISOPENTENYL-DIPHOSPHATE DELTA-ISOMERASE"/>
    <property type="match status" value="1"/>
</dbReference>
<organism evidence="13 14">
    <name type="scientific">Aerococcus viridans</name>
    <dbReference type="NCBI Taxonomy" id="1377"/>
    <lineage>
        <taxon>Bacteria</taxon>
        <taxon>Bacillati</taxon>
        <taxon>Bacillota</taxon>
        <taxon>Bacilli</taxon>
        <taxon>Lactobacillales</taxon>
        <taxon>Aerococcaceae</taxon>
        <taxon>Aerococcus</taxon>
    </lineage>
</organism>
<reference evidence="14" key="1">
    <citation type="submission" date="2017-12" db="EMBL/GenBank/DDBJ databases">
        <title>FDA dAtabase for Regulatory Grade micrObial Sequences (FDA-ARGOS): Supporting development and validation of Infectious Disease Dx tests.</title>
        <authorList>
            <person name="Hoffmann M."/>
            <person name="Allard M."/>
            <person name="Evans P."/>
            <person name="Brown E."/>
            <person name="Tallon L."/>
            <person name="Sadzewicz L."/>
            <person name="Sengamalay N."/>
            <person name="Ott S."/>
            <person name="Godinez A."/>
            <person name="Nagaraj S."/>
            <person name="Vavikolanu K."/>
            <person name="Aluvathingal J."/>
            <person name="Nadendla S."/>
            <person name="Sichtig H."/>
        </authorList>
    </citation>
    <scope>NUCLEOTIDE SEQUENCE [LARGE SCALE GENOMIC DNA]</scope>
    <source>
        <strain evidence="14">FDAARGOS_249</strain>
    </source>
</reference>
<keyword evidence="4 11" id="KW-0288">FMN</keyword>
<keyword evidence="9 11" id="KW-0413">Isomerase</keyword>
<keyword evidence="5 11" id="KW-0479">Metal-binding</keyword>
<feature type="binding site" evidence="11">
    <location>
        <begin position="283"/>
        <end position="284"/>
    </location>
    <ligand>
        <name>FMN</name>
        <dbReference type="ChEBI" id="CHEBI:58210"/>
    </ligand>
</feature>
<dbReference type="Pfam" id="PF01070">
    <property type="entry name" value="FMN_dh"/>
    <property type="match status" value="1"/>
</dbReference>
<comment type="catalytic activity">
    <reaction evidence="11">
        <text>isopentenyl diphosphate = dimethylallyl diphosphate</text>
        <dbReference type="Rhea" id="RHEA:23284"/>
        <dbReference type="ChEBI" id="CHEBI:57623"/>
        <dbReference type="ChEBI" id="CHEBI:128769"/>
        <dbReference type="EC" id="5.3.3.2"/>
    </reaction>
</comment>
<dbReference type="AlphaFoldDB" id="A0A2J9PP75"/>
<evidence type="ECO:0000313" key="14">
    <source>
        <dbReference type="Proteomes" id="UP000192813"/>
    </source>
</evidence>
<keyword evidence="6 11" id="KW-0460">Magnesium</keyword>
<feature type="binding site" evidence="11">
    <location>
        <position position="124"/>
    </location>
    <ligand>
        <name>FMN</name>
        <dbReference type="ChEBI" id="CHEBI:58210"/>
    </ligand>
</feature>
<dbReference type="InterPro" id="IPR000262">
    <property type="entry name" value="FMN-dep_DH"/>
</dbReference>
<evidence type="ECO:0000256" key="4">
    <source>
        <dbReference type="ARBA" id="ARBA00022643"/>
    </source>
</evidence>
<dbReference type="GO" id="GO:0070402">
    <property type="term" value="F:NADPH binding"/>
    <property type="evidence" value="ECO:0007669"/>
    <property type="project" value="UniProtKB-UniRule"/>
</dbReference>
<dbReference type="PIRSF" id="PIRSF003314">
    <property type="entry name" value="IPP_isomerase"/>
    <property type="match status" value="1"/>
</dbReference>
<dbReference type="Proteomes" id="UP000192813">
    <property type="component" value="Unassembled WGS sequence"/>
</dbReference>
<gene>
    <name evidence="11" type="primary">fni</name>
    <name evidence="13" type="ORF">A6J77_007530</name>
</gene>
<evidence type="ECO:0000259" key="12">
    <source>
        <dbReference type="Pfam" id="PF01070"/>
    </source>
</evidence>
<evidence type="ECO:0000256" key="8">
    <source>
        <dbReference type="ARBA" id="ARBA00023229"/>
    </source>
</evidence>
<feature type="domain" description="FMN-dependent dehydrogenase" evidence="12">
    <location>
        <begin position="170"/>
        <end position="327"/>
    </location>
</feature>
<dbReference type="GO" id="GO:0010181">
    <property type="term" value="F:FMN binding"/>
    <property type="evidence" value="ECO:0007669"/>
    <property type="project" value="UniProtKB-UniRule"/>
</dbReference>
<dbReference type="GO" id="GO:0005737">
    <property type="term" value="C:cytoplasm"/>
    <property type="evidence" value="ECO:0007669"/>
    <property type="project" value="UniProtKB-SubCell"/>
</dbReference>
<evidence type="ECO:0000256" key="10">
    <source>
        <dbReference type="ARBA" id="ARBA00025810"/>
    </source>
</evidence>
<comment type="subunit">
    <text evidence="10 11">Homooctamer. Dimer of tetramers.</text>
</comment>
<feature type="binding site" evidence="11">
    <location>
        <begin position="65"/>
        <end position="67"/>
    </location>
    <ligand>
        <name>FMN</name>
        <dbReference type="ChEBI" id="CHEBI:58210"/>
    </ligand>
</feature>
<evidence type="ECO:0000256" key="1">
    <source>
        <dbReference type="ARBA" id="ARBA00001917"/>
    </source>
</evidence>
<evidence type="ECO:0000256" key="9">
    <source>
        <dbReference type="ARBA" id="ARBA00023235"/>
    </source>
</evidence>
<dbReference type="PANTHER" id="PTHR43665:SF1">
    <property type="entry name" value="ISOPENTENYL-DIPHOSPHATE DELTA-ISOMERASE"/>
    <property type="match status" value="1"/>
</dbReference>
<dbReference type="GO" id="GO:0004452">
    <property type="term" value="F:isopentenyl-diphosphate delta-isomerase activity"/>
    <property type="evidence" value="ECO:0007669"/>
    <property type="project" value="UniProtKB-UniRule"/>
</dbReference>
<comment type="similarity">
    <text evidence="11">Belongs to the IPP isomerase type 2 family.</text>
</comment>
<comment type="cofactor">
    <cofactor evidence="1 11">
        <name>FMN</name>
        <dbReference type="ChEBI" id="CHEBI:58210"/>
    </cofactor>
</comment>
<name>A0A2J9PP75_9LACT</name>
<keyword evidence="2 11" id="KW-0963">Cytoplasm</keyword>
<proteinExistence type="inferred from homology"/>
<keyword evidence="3 11" id="KW-0285">Flavoprotein</keyword>
<dbReference type="GO" id="GO:0000287">
    <property type="term" value="F:magnesium ion binding"/>
    <property type="evidence" value="ECO:0007669"/>
    <property type="project" value="UniProtKB-UniRule"/>
</dbReference>
<dbReference type="EMBL" id="NBTM02000001">
    <property type="protein sequence ID" value="PNL92086.1"/>
    <property type="molecule type" value="Genomic_DNA"/>
</dbReference>
<dbReference type="NCBIfam" id="TIGR02151">
    <property type="entry name" value="IPP_isom_2"/>
    <property type="match status" value="1"/>
</dbReference>
<accession>A0A2J9PP75</accession>
<comment type="caution">
    <text evidence="11">Lacks conserved residue(s) required for the propagation of feature annotation.</text>
</comment>
<dbReference type="InterPro" id="IPR011179">
    <property type="entry name" value="IPdP_isomerase"/>
</dbReference>
<evidence type="ECO:0000256" key="7">
    <source>
        <dbReference type="ARBA" id="ARBA00022857"/>
    </source>
</evidence>
<dbReference type="GO" id="GO:0016491">
    <property type="term" value="F:oxidoreductase activity"/>
    <property type="evidence" value="ECO:0007669"/>
    <property type="project" value="InterPro"/>
</dbReference>
<comment type="caution">
    <text evidence="13">The sequence shown here is derived from an EMBL/GenBank/DDBJ whole genome shotgun (WGS) entry which is preliminary data.</text>
</comment>
<dbReference type="Gene3D" id="3.20.20.70">
    <property type="entry name" value="Aldolase class I"/>
    <property type="match status" value="1"/>
</dbReference>
<comment type="subcellular location">
    <subcellularLocation>
        <location evidence="11">Cytoplasm</location>
    </subcellularLocation>
</comment>
<dbReference type="HAMAP" id="MF_00354">
    <property type="entry name" value="Idi_2"/>
    <property type="match status" value="1"/>
</dbReference>
<dbReference type="EC" id="5.3.3.2" evidence="11"/>
<feature type="binding site" evidence="11">
    <location>
        <position position="154"/>
    </location>
    <ligand>
        <name>substrate</name>
    </ligand>
</feature>
<dbReference type="InterPro" id="IPR013785">
    <property type="entry name" value="Aldolase_TIM"/>
</dbReference>
<feature type="binding site" evidence="11">
    <location>
        <position position="216"/>
    </location>
    <ligand>
        <name>FMN</name>
        <dbReference type="ChEBI" id="CHEBI:58210"/>
    </ligand>
</feature>
<evidence type="ECO:0000256" key="6">
    <source>
        <dbReference type="ARBA" id="ARBA00022842"/>
    </source>
</evidence>
<feature type="binding site" evidence="11">
    <location>
        <begin position="9"/>
        <end position="10"/>
    </location>
    <ligand>
        <name>substrate</name>
    </ligand>
</feature>
<dbReference type="SUPFAM" id="SSF51395">
    <property type="entry name" value="FMN-linked oxidoreductases"/>
    <property type="match status" value="1"/>
</dbReference>
<feature type="binding site" evidence="11">
    <location>
        <position position="211"/>
    </location>
    <ligand>
        <name>FMN</name>
        <dbReference type="ChEBI" id="CHEBI:58210"/>
    </ligand>
</feature>
<keyword evidence="8 11" id="KW-0414">Isoprene biosynthesis</keyword>
<dbReference type="GO" id="GO:0008299">
    <property type="term" value="P:isoprenoid biosynthetic process"/>
    <property type="evidence" value="ECO:0007669"/>
    <property type="project" value="UniProtKB-UniRule"/>
</dbReference>
<feature type="binding site" evidence="11">
    <location>
        <position position="95"/>
    </location>
    <ligand>
        <name>FMN</name>
        <dbReference type="ChEBI" id="CHEBI:58210"/>
    </ligand>
</feature>
<evidence type="ECO:0000256" key="11">
    <source>
        <dbReference type="HAMAP-Rule" id="MF_00354"/>
    </source>
</evidence>
<comment type="cofactor">
    <cofactor evidence="11">
        <name>NADPH</name>
        <dbReference type="ChEBI" id="CHEBI:57783"/>
    </cofactor>
</comment>
<evidence type="ECO:0000256" key="2">
    <source>
        <dbReference type="ARBA" id="ARBA00022490"/>
    </source>
</evidence>
<feature type="binding site" evidence="11">
    <location>
        <position position="186"/>
    </location>
    <ligand>
        <name>FMN</name>
        <dbReference type="ChEBI" id="CHEBI:58210"/>
    </ligand>
</feature>
<feature type="binding site" evidence="11">
    <location>
        <begin position="262"/>
        <end position="264"/>
    </location>
    <ligand>
        <name>FMN</name>
        <dbReference type="ChEBI" id="CHEBI:58210"/>
    </ligand>
</feature>
<evidence type="ECO:0000313" key="13">
    <source>
        <dbReference type="EMBL" id="PNL92086.1"/>
    </source>
</evidence>
<evidence type="ECO:0000256" key="5">
    <source>
        <dbReference type="ARBA" id="ARBA00022723"/>
    </source>
</evidence>
<feature type="binding site" evidence="11">
    <location>
        <position position="155"/>
    </location>
    <ligand>
        <name>Mg(2+)</name>
        <dbReference type="ChEBI" id="CHEBI:18420"/>
    </ligand>
</feature>